<evidence type="ECO:0000313" key="2">
    <source>
        <dbReference type="EMBL" id="CAI8055584.1"/>
    </source>
</evidence>
<dbReference type="Proteomes" id="UP001174909">
    <property type="component" value="Unassembled WGS sequence"/>
</dbReference>
<keyword evidence="3" id="KW-1185">Reference proteome</keyword>
<dbReference type="AlphaFoldDB" id="A0AA35XFJ7"/>
<gene>
    <name evidence="2" type="ORF">GBAR_LOCUS30327</name>
</gene>
<accession>A0AA35XFJ7</accession>
<evidence type="ECO:0000256" key="1">
    <source>
        <dbReference type="SAM" id="Phobius"/>
    </source>
</evidence>
<dbReference type="EMBL" id="CASHTH010004285">
    <property type="protein sequence ID" value="CAI8055584.1"/>
    <property type="molecule type" value="Genomic_DNA"/>
</dbReference>
<feature type="transmembrane region" description="Helical" evidence="1">
    <location>
        <begin position="41"/>
        <end position="62"/>
    </location>
</feature>
<proteinExistence type="predicted"/>
<keyword evidence="1" id="KW-0812">Transmembrane</keyword>
<protein>
    <submittedName>
        <fullName evidence="2">Uncharacterized protein</fullName>
    </submittedName>
</protein>
<keyword evidence="1" id="KW-1133">Transmembrane helix</keyword>
<organism evidence="2 3">
    <name type="scientific">Geodia barretti</name>
    <name type="common">Barrett's horny sponge</name>
    <dbReference type="NCBI Taxonomy" id="519541"/>
    <lineage>
        <taxon>Eukaryota</taxon>
        <taxon>Metazoa</taxon>
        <taxon>Porifera</taxon>
        <taxon>Demospongiae</taxon>
        <taxon>Heteroscleromorpha</taxon>
        <taxon>Tetractinellida</taxon>
        <taxon>Astrophorina</taxon>
        <taxon>Geodiidae</taxon>
        <taxon>Geodia</taxon>
    </lineage>
</organism>
<keyword evidence="1" id="KW-0472">Membrane</keyword>
<name>A0AA35XFJ7_GEOBA</name>
<reference evidence="2" key="1">
    <citation type="submission" date="2023-03" db="EMBL/GenBank/DDBJ databases">
        <authorList>
            <person name="Steffen K."/>
            <person name="Cardenas P."/>
        </authorList>
    </citation>
    <scope>NUCLEOTIDE SEQUENCE</scope>
</reference>
<evidence type="ECO:0000313" key="3">
    <source>
        <dbReference type="Proteomes" id="UP001174909"/>
    </source>
</evidence>
<comment type="caution">
    <text evidence="2">The sequence shown here is derived from an EMBL/GenBank/DDBJ whole genome shotgun (WGS) entry which is preliminary data.</text>
</comment>
<sequence length="75" mass="8452">MFFHRRQQHLLWSKLSNTFCGKDLVTFGQLSVLLVIPKAKLILFLLLMVVVDGVSDIADLMASKLHSLLNTHSDS</sequence>